<keyword evidence="4" id="KW-0503">Monooxygenase</keyword>
<dbReference type="OrthoDB" id="2789670at2759"/>
<evidence type="ECO:0000313" key="7">
    <source>
        <dbReference type="Proteomes" id="UP000024635"/>
    </source>
</evidence>
<keyword evidence="4" id="KW-0560">Oxidoreductase</keyword>
<dbReference type="AlphaFoldDB" id="A0A016U720"/>
<dbReference type="Pfam" id="PF00067">
    <property type="entry name" value="p450"/>
    <property type="match status" value="1"/>
</dbReference>
<dbReference type="GO" id="GO:0006082">
    <property type="term" value="P:organic acid metabolic process"/>
    <property type="evidence" value="ECO:0007669"/>
    <property type="project" value="TreeGrafter"/>
</dbReference>
<evidence type="ECO:0000313" key="6">
    <source>
        <dbReference type="EMBL" id="EYC10632.1"/>
    </source>
</evidence>
<keyword evidence="5" id="KW-0812">Transmembrane</keyword>
<gene>
    <name evidence="6" type="primary">Acey_s0054.g2469</name>
    <name evidence="6" type="ORF">Y032_0054g2469</name>
</gene>
<accession>A0A016U720</accession>
<dbReference type="InterPro" id="IPR002401">
    <property type="entry name" value="Cyt_P450_E_grp-I"/>
</dbReference>
<evidence type="ECO:0000256" key="2">
    <source>
        <dbReference type="ARBA" id="ARBA00022723"/>
    </source>
</evidence>
<dbReference type="GO" id="GO:0005506">
    <property type="term" value="F:iron ion binding"/>
    <property type="evidence" value="ECO:0007669"/>
    <property type="project" value="InterPro"/>
</dbReference>
<dbReference type="InterPro" id="IPR036396">
    <property type="entry name" value="Cyt_P450_sf"/>
</dbReference>
<dbReference type="GO" id="GO:0020037">
    <property type="term" value="F:heme binding"/>
    <property type="evidence" value="ECO:0007669"/>
    <property type="project" value="InterPro"/>
</dbReference>
<evidence type="ECO:0000256" key="4">
    <source>
        <dbReference type="ARBA" id="ARBA00023033"/>
    </source>
</evidence>
<keyword evidence="3" id="KW-0408">Iron</keyword>
<name>A0A016U720_9BILA</name>
<keyword evidence="5" id="KW-1133">Transmembrane helix</keyword>
<dbReference type="InterPro" id="IPR050182">
    <property type="entry name" value="Cytochrome_P450_fam2"/>
</dbReference>
<keyword evidence="2" id="KW-0479">Metal-binding</keyword>
<protein>
    <recommendedName>
        <fullName evidence="8">Cytochrome P450</fullName>
    </recommendedName>
</protein>
<dbReference type="PRINTS" id="PR00463">
    <property type="entry name" value="EP450I"/>
</dbReference>
<keyword evidence="5" id="KW-0472">Membrane</keyword>
<dbReference type="PANTHER" id="PTHR24300">
    <property type="entry name" value="CYTOCHROME P450 508A4-RELATED"/>
    <property type="match status" value="1"/>
</dbReference>
<dbReference type="GO" id="GO:0005737">
    <property type="term" value="C:cytoplasm"/>
    <property type="evidence" value="ECO:0007669"/>
    <property type="project" value="TreeGrafter"/>
</dbReference>
<reference evidence="7" key="1">
    <citation type="journal article" date="2015" name="Nat. Genet.">
        <title>The genome and transcriptome of the zoonotic hookworm Ancylostoma ceylanicum identify infection-specific gene families.</title>
        <authorList>
            <person name="Schwarz E.M."/>
            <person name="Hu Y."/>
            <person name="Antoshechkin I."/>
            <person name="Miller M.M."/>
            <person name="Sternberg P.W."/>
            <person name="Aroian R.V."/>
        </authorList>
    </citation>
    <scope>NUCLEOTIDE SEQUENCE</scope>
    <source>
        <strain evidence="7">HY135</strain>
    </source>
</reference>
<keyword evidence="7" id="KW-1185">Reference proteome</keyword>
<evidence type="ECO:0008006" key="8">
    <source>
        <dbReference type="Google" id="ProtNLM"/>
    </source>
</evidence>
<dbReference type="GO" id="GO:0016712">
    <property type="term" value="F:oxidoreductase activity, acting on paired donors, with incorporation or reduction of molecular oxygen, reduced flavin or flavoprotein as one donor, and incorporation of one atom of oxygen"/>
    <property type="evidence" value="ECO:0007669"/>
    <property type="project" value="TreeGrafter"/>
</dbReference>
<dbReference type="InterPro" id="IPR001128">
    <property type="entry name" value="Cyt_P450"/>
</dbReference>
<dbReference type="Gene3D" id="1.10.630.10">
    <property type="entry name" value="Cytochrome P450"/>
    <property type="match status" value="1"/>
</dbReference>
<comment type="caution">
    <text evidence="6">The sequence shown here is derived from an EMBL/GenBank/DDBJ whole genome shotgun (WGS) entry which is preliminary data.</text>
</comment>
<feature type="transmembrane region" description="Helical" evidence="5">
    <location>
        <begin position="6"/>
        <end position="25"/>
    </location>
</feature>
<sequence length="121" mass="14004">MFLIYTYSRMIAIALLLGVITFVFVRQWLQRRKLPPGPFPLPLLGNLHQLAYALLVSKKTYIEMVCDFTKKYGSVHTFWFGPMPTVNITDYATAVDAMVKKGSAFANRNMPYLFRLTRGWF</sequence>
<evidence type="ECO:0000256" key="1">
    <source>
        <dbReference type="ARBA" id="ARBA00010617"/>
    </source>
</evidence>
<dbReference type="GO" id="GO:0006805">
    <property type="term" value="P:xenobiotic metabolic process"/>
    <property type="evidence" value="ECO:0007669"/>
    <property type="project" value="TreeGrafter"/>
</dbReference>
<organism evidence="6 7">
    <name type="scientific">Ancylostoma ceylanicum</name>
    <dbReference type="NCBI Taxonomy" id="53326"/>
    <lineage>
        <taxon>Eukaryota</taxon>
        <taxon>Metazoa</taxon>
        <taxon>Ecdysozoa</taxon>
        <taxon>Nematoda</taxon>
        <taxon>Chromadorea</taxon>
        <taxon>Rhabditida</taxon>
        <taxon>Rhabditina</taxon>
        <taxon>Rhabditomorpha</taxon>
        <taxon>Strongyloidea</taxon>
        <taxon>Ancylostomatidae</taxon>
        <taxon>Ancylostomatinae</taxon>
        <taxon>Ancylostoma</taxon>
    </lineage>
</organism>
<dbReference type="SUPFAM" id="SSF48264">
    <property type="entry name" value="Cytochrome P450"/>
    <property type="match status" value="1"/>
</dbReference>
<dbReference type="EMBL" id="JARK01001390">
    <property type="protein sequence ID" value="EYC10632.1"/>
    <property type="molecule type" value="Genomic_DNA"/>
</dbReference>
<dbReference type="PANTHER" id="PTHR24300:SF81">
    <property type="entry name" value="CYTOCHROME P450 FAMILY"/>
    <property type="match status" value="1"/>
</dbReference>
<evidence type="ECO:0000256" key="3">
    <source>
        <dbReference type="ARBA" id="ARBA00023004"/>
    </source>
</evidence>
<proteinExistence type="inferred from homology"/>
<comment type="similarity">
    <text evidence="1">Belongs to the cytochrome P450 family.</text>
</comment>
<evidence type="ECO:0000256" key="5">
    <source>
        <dbReference type="SAM" id="Phobius"/>
    </source>
</evidence>
<dbReference type="Proteomes" id="UP000024635">
    <property type="component" value="Unassembled WGS sequence"/>
</dbReference>